<dbReference type="CDD" id="cd00009">
    <property type="entry name" value="AAA"/>
    <property type="match status" value="1"/>
</dbReference>
<dbReference type="InterPro" id="IPR003593">
    <property type="entry name" value="AAA+_ATPase"/>
</dbReference>
<dbReference type="GO" id="GO:0006355">
    <property type="term" value="P:regulation of DNA-templated transcription"/>
    <property type="evidence" value="ECO:0007669"/>
    <property type="project" value="InterPro"/>
</dbReference>
<dbReference type="Pfam" id="PF00158">
    <property type="entry name" value="Sigma54_activat"/>
    <property type="match status" value="1"/>
</dbReference>
<keyword evidence="6" id="KW-0175">Coiled coil</keyword>
<organism evidence="9 10">
    <name type="scientific">Luteitalea pratensis</name>
    <dbReference type="NCBI Taxonomy" id="1855912"/>
    <lineage>
        <taxon>Bacteria</taxon>
        <taxon>Pseudomonadati</taxon>
        <taxon>Acidobacteriota</taxon>
        <taxon>Vicinamibacteria</taxon>
        <taxon>Vicinamibacterales</taxon>
        <taxon>Vicinamibacteraceae</taxon>
        <taxon>Luteitalea</taxon>
    </lineage>
</organism>
<dbReference type="InterPro" id="IPR027417">
    <property type="entry name" value="P-loop_NTPase"/>
</dbReference>
<dbReference type="KEGG" id="abac:LuPra_02876"/>
<evidence type="ECO:0000313" key="10">
    <source>
        <dbReference type="Proteomes" id="UP000076079"/>
    </source>
</evidence>
<keyword evidence="3" id="KW-0805">Transcription regulation</keyword>
<accession>A0A143PPA5</accession>
<evidence type="ECO:0000256" key="3">
    <source>
        <dbReference type="ARBA" id="ARBA00023015"/>
    </source>
</evidence>
<dbReference type="InterPro" id="IPR009057">
    <property type="entry name" value="Homeodomain-like_sf"/>
</dbReference>
<dbReference type="EMBL" id="CP015136">
    <property type="protein sequence ID" value="AMY09654.1"/>
    <property type="molecule type" value="Genomic_DNA"/>
</dbReference>
<dbReference type="PROSITE" id="PS00688">
    <property type="entry name" value="SIGMA54_INTERACT_3"/>
    <property type="match status" value="1"/>
</dbReference>
<dbReference type="Gene3D" id="1.10.8.60">
    <property type="match status" value="1"/>
</dbReference>
<dbReference type="PROSITE" id="PS50045">
    <property type="entry name" value="SIGMA54_INTERACT_4"/>
    <property type="match status" value="1"/>
</dbReference>
<evidence type="ECO:0000256" key="5">
    <source>
        <dbReference type="ARBA" id="ARBA00023163"/>
    </source>
</evidence>
<keyword evidence="1" id="KW-0547">Nucleotide-binding</keyword>
<dbReference type="SMART" id="SM00382">
    <property type="entry name" value="AAA"/>
    <property type="match status" value="1"/>
</dbReference>
<dbReference type="Gene3D" id="1.10.10.60">
    <property type="entry name" value="Homeodomain-like"/>
    <property type="match status" value="1"/>
</dbReference>
<dbReference type="InterPro" id="IPR025944">
    <property type="entry name" value="Sigma_54_int_dom_CS"/>
</dbReference>
<proteinExistence type="predicted"/>
<dbReference type="SUPFAM" id="SSF52540">
    <property type="entry name" value="P-loop containing nucleoside triphosphate hydrolases"/>
    <property type="match status" value="1"/>
</dbReference>
<sequence length="531" mass="57611">MRYRLAVPPDADLLARLDALAELLPLLSGALDIREVFPHLSRVTCRVLPHDALALALLAPDRESLFVHALTTEVDFQRPDRIQVPQEARHLFEVPWDYLLCDDMATDPVMRQIPAVVAGLHGSLRVPLRRNGQVFGGLNFMSRAQGGFTAQDAPVAIRVAAYVALALAHKDLADEAARAAEVRERATALEQRVRSLTDQLSVLGHGSPRRMVGVSAAWRQAVGEAAQVAATDTTVLLTGESGTGKEVLARFIHGASPRAAGPFLAINCAALPESLIESELFGHEKGAFTGATQTRAGLIERAAGGVLLLDEVGELSPGAQAKLLRVLQEREFQRVGASRVLRADVRVIAATHRHLRTMVDRGTFREDLFYRLHIFVIALPPLRERPDDVLPLAEVLLEDIGRQLGRRGAGLSREAAPRLLAYPWPGNVRELRNVLERAAILAGGGLITSEHLALPAPAPPQSSGASDPATAPRRIGLPAGTERRQTLPDVEREMVENALVGARYNKSEAARALGLTRAQFYVRLKRHGLAI</sequence>
<dbReference type="GO" id="GO:0005524">
    <property type="term" value="F:ATP binding"/>
    <property type="evidence" value="ECO:0007669"/>
    <property type="project" value="UniProtKB-KW"/>
</dbReference>
<dbReference type="PROSITE" id="PS00675">
    <property type="entry name" value="SIGMA54_INTERACT_1"/>
    <property type="match status" value="1"/>
</dbReference>
<dbReference type="STRING" id="1855912.LuPra_02876"/>
<dbReference type="InterPro" id="IPR003018">
    <property type="entry name" value="GAF"/>
</dbReference>
<evidence type="ECO:0000256" key="6">
    <source>
        <dbReference type="SAM" id="Coils"/>
    </source>
</evidence>
<evidence type="ECO:0000259" key="8">
    <source>
        <dbReference type="PROSITE" id="PS50045"/>
    </source>
</evidence>
<dbReference type="AlphaFoldDB" id="A0A143PPA5"/>
<reference evidence="10" key="2">
    <citation type="submission" date="2016-04" db="EMBL/GenBank/DDBJ databases">
        <title>First Complete Genome Sequence of a Subdivision 6 Acidobacterium.</title>
        <authorList>
            <person name="Huang S."/>
            <person name="Vieira S."/>
            <person name="Bunk B."/>
            <person name="Riedel T."/>
            <person name="Sproeer C."/>
            <person name="Overmann J."/>
        </authorList>
    </citation>
    <scope>NUCLEOTIDE SEQUENCE [LARGE SCALE GENOMIC DNA]</scope>
    <source>
        <strain evidence="10">DSM 100886 HEG_-6_39</strain>
    </source>
</reference>
<dbReference type="Pfam" id="PF25601">
    <property type="entry name" value="AAA_lid_14"/>
    <property type="match status" value="1"/>
</dbReference>
<dbReference type="PANTHER" id="PTHR32071">
    <property type="entry name" value="TRANSCRIPTIONAL REGULATORY PROTEIN"/>
    <property type="match status" value="1"/>
</dbReference>
<dbReference type="Gene3D" id="3.30.450.40">
    <property type="match status" value="1"/>
</dbReference>
<evidence type="ECO:0000313" key="9">
    <source>
        <dbReference type="EMBL" id="AMY09654.1"/>
    </source>
</evidence>
<reference evidence="9 10" key="1">
    <citation type="journal article" date="2016" name="Genome Announc.">
        <title>First Complete Genome Sequence of a Subdivision 6 Acidobacterium Strain.</title>
        <authorList>
            <person name="Huang S."/>
            <person name="Vieira S."/>
            <person name="Bunk B."/>
            <person name="Riedel T."/>
            <person name="Sproer C."/>
            <person name="Overmann J."/>
        </authorList>
    </citation>
    <scope>NUCLEOTIDE SEQUENCE [LARGE SCALE GENOMIC DNA]</scope>
    <source>
        <strain evidence="10">DSM 100886 HEG_-6_39</strain>
    </source>
</reference>
<keyword evidence="2" id="KW-0067">ATP-binding</keyword>
<dbReference type="InterPro" id="IPR002197">
    <property type="entry name" value="HTH_Fis"/>
</dbReference>
<evidence type="ECO:0000256" key="1">
    <source>
        <dbReference type="ARBA" id="ARBA00022741"/>
    </source>
</evidence>
<keyword evidence="5" id="KW-0804">Transcription</keyword>
<gene>
    <name evidence="9" type="primary">zraR_9</name>
    <name evidence="9" type="ORF">LuPra_02876</name>
</gene>
<keyword evidence="4" id="KW-0238">DNA-binding</keyword>
<dbReference type="PRINTS" id="PR01590">
    <property type="entry name" value="HTHFIS"/>
</dbReference>
<dbReference type="GO" id="GO:0043565">
    <property type="term" value="F:sequence-specific DNA binding"/>
    <property type="evidence" value="ECO:0007669"/>
    <property type="project" value="InterPro"/>
</dbReference>
<feature type="domain" description="Sigma-54 factor interaction" evidence="8">
    <location>
        <begin position="211"/>
        <end position="440"/>
    </location>
</feature>
<dbReference type="InterPro" id="IPR002078">
    <property type="entry name" value="Sigma_54_int"/>
</dbReference>
<dbReference type="Pfam" id="PF02954">
    <property type="entry name" value="HTH_8"/>
    <property type="match status" value="1"/>
</dbReference>
<dbReference type="SUPFAM" id="SSF55781">
    <property type="entry name" value="GAF domain-like"/>
    <property type="match status" value="1"/>
</dbReference>
<protein>
    <submittedName>
        <fullName evidence="9">Transcriptional regulatory protein ZraR</fullName>
    </submittedName>
</protein>
<evidence type="ECO:0000256" key="7">
    <source>
        <dbReference type="SAM" id="MobiDB-lite"/>
    </source>
</evidence>
<dbReference type="SUPFAM" id="SSF46689">
    <property type="entry name" value="Homeodomain-like"/>
    <property type="match status" value="1"/>
</dbReference>
<dbReference type="InterPro" id="IPR029016">
    <property type="entry name" value="GAF-like_dom_sf"/>
</dbReference>
<dbReference type="Proteomes" id="UP000076079">
    <property type="component" value="Chromosome"/>
</dbReference>
<dbReference type="Pfam" id="PF13185">
    <property type="entry name" value="GAF_2"/>
    <property type="match status" value="1"/>
</dbReference>
<evidence type="ECO:0000256" key="2">
    <source>
        <dbReference type="ARBA" id="ARBA00022840"/>
    </source>
</evidence>
<feature type="coiled-coil region" evidence="6">
    <location>
        <begin position="172"/>
        <end position="199"/>
    </location>
</feature>
<name>A0A143PPA5_LUTPR</name>
<keyword evidence="10" id="KW-1185">Reference proteome</keyword>
<dbReference type="FunFam" id="3.40.50.300:FF:000006">
    <property type="entry name" value="DNA-binding transcriptional regulator NtrC"/>
    <property type="match status" value="1"/>
</dbReference>
<dbReference type="InterPro" id="IPR025662">
    <property type="entry name" value="Sigma_54_int_dom_ATP-bd_1"/>
</dbReference>
<feature type="region of interest" description="Disordered" evidence="7">
    <location>
        <begin position="452"/>
        <end position="483"/>
    </location>
</feature>
<dbReference type="SMART" id="SM00065">
    <property type="entry name" value="GAF"/>
    <property type="match status" value="1"/>
</dbReference>
<dbReference type="InterPro" id="IPR058031">
    <property type="entry name" value="AAA_lid_NorR"/>
</dbReference>
<evidence type="ECO:0000256" key="4">
    <source>
        <dbReference type="ARBA" id="ARBA00023125"/>
    </source>
</evidence>
<dbReference type="Gene3D" id="3.40.50.300">
    <property type="entry name" value="P-loop containing nucleotide triphosphate hydrolases"/>
    <property type="match status" value="1"/>
</dbReference>